<gene>
    <name evidence="1" type="ORF">PYCCODRAFT_680496</name>
</gene>
<keyword evidence="2" id="KW-1185">Reference proteome</keyword>
<dbReference type="EMBL" id="KZ084118">
    <property type="protein sequence ID" value="OSD00434.1"/>
    <property type="molecule type" value="Genomic_DNA"/>
</dbReference>
<dbReference type="Proteomes" id="UP000193067">
    <property type="component" value="Unassembled WGS sequence"/>
</dbReference>
<dbReference type="AlphaFoldDB" id="A0A1Y2IIK5"/>
<evidence type="ECO:0000313" key="2">
    <source>
        <dbReference type="Proteomes" id="UP000193067"/>
    </source>
</evidence>
<protein>
    <submittedName>
        <fullName evidence="1">Uncharacterized protein</fullName>
    </submittedName>
</protein>
<sequence>MTRRDIARSSGIALPRGPHVRPWLMPILHASMWFACSLRVLLPLTSEVVRRTPFPRTVPSLSPYYWPCFRQIFAKACLRNSKRWLTLLLAHILSDLRQLLGPAHTSGIPYANTLPKPTPLASY</sequence>
<reference evidence="1 2" key="1">
    <citation type="journal article" date="2015" name="Biotechnol. Biofuels">
        <title>Enhanced degradation of softwood versus hardwood by the white-rot fungus Pycnoporus coccineus.</title>
        <authorList>
            <person name="Couturier M."/>
            <person name="Navarro D."/>
            <person name="Chevret D."/>
            <person name="Henrissat B."/>
            <person name="Piumi F."/>
            <person name="Ruiz-Duenas F.J."/>
            <person name="Martinez A.T."/>
            <person name="Grigoriev I.V."/>
            <person name="Riley R."/>
            <person name="Lipzen A."/>
            <person name="Berrin J.G."/>
            <person name="Master E.R."/>
            <person name="Rosso M.N."/>
        </authorList>
    </citation>
    <scope>NUCLEOTIDE SEQUENCE [LARGE SCALE GENOMIC DNA]</scope>
    <source>
        <strain evidence="1 2">BRFM310</strain>
    </source>
</reference>
<evidence type="ECO:0000313" key="1">
    <source>
        <dbReference type="EMBL" id="OSD00434.1"/>
    </source>
</evidence>
<accession>A0A1Y2IIK5</accession>
<organism evidence="1 2">
    <name type="scientific">Trametes coccinea (strain BRFM310)</name>
    <name type="common">Pycnoporus coccineus</name>
    <dbReference type="NCBI Taxonomy" id="1353009"/>
    <lineage>
        <taxon>Eukaryota</taxon>
        <taxon>Fungi</taxon>
        <taxon>Dikarya</taxon>
        <taxon>Basidiomycota</taxon>
        <taxon>Agaricomycotina</taxon>
        <taxon>Agaricomycetes</taxon>
        <taxon>Polyporales</taxon>
        <taxon>Polyporaceae</taxon>
        <taxon>Trametes</taxon>
    </lineage>
</organism>
<name>A0A1Y2IIK5_TRAC3</name>
<proteinExistence type="predicted"/>